<accession>A0A7S2L8G5</accession>
<keyword evidence="2" id="KW-0812">Transmembrane</keyword>
<name>A0A7S2L8G5_9STRA</name>
<dbReference type="Gene3D" id="3.30.530.20">
    <property type="match status" value="1"/>
</dbReference>
<evidence type="ECO:0008006" key="4">
    <source>
        <dbReference type="Google" id="ProtNLM"/>
    </source>
</evidence>
<proteinExistence type="predicted"/>
<dbReference type="PANTHER" id="PTHR34560">
    <property type="entry name" value="POLYKETIDE CYCLASE/DEHYDRASE/LIPID TRANSPORT SUPERFAMILY PROTEIN"/>
    <property type="match status" value="1"/>
</dbReference>
<sequence>MARSQRSLSCIYPSPDGNNRSSSKRYSLRNMRSSLTTTAAATEQAERDSAAAIEQHRQLITLSRDILRAKQTEFDALNIRAKDFQQARENLVEDDDWTLAQTLFGITTSYRREEDGTLSVKLEGELSGVPLFEQLAVLREVDLYTEWAPFCSKADKLAQVGKIEVVAHQVMSVPLLGLSRDVAFRALGCDCMREDGSIIIVAASVDEFPGIEIPPAPTRIGSARMLLRSFQAKVDVLSPSSARTRLVANIDPKLALPQWLIDFSMKKIAGLVLVCLQSMAKKVMNNPERKHGKRIQEDSEFYRDWLLPKFEQYCHDLGWDMPNVSAFCLGKRRDFVRTLASDSFATDDASSIRSSSSKLSLKSLRRLNKRIFGHYAERKKRKREKRLLETEQKHQEMLRPRELSDDELRRYERLQEKRHILVSMTPEKFRNFCDQPIPEEIAVSGGAMPAQTTKAQGNKYSHIISLMGMYVLFFGIDLSDHISSRGYQGIIWMNLSLILQIAAYIFVIRSIGFVAFIALEDHVFFYGKKAVSRVLTIVAICVSVLIVIGCMGASAVSTLTDAGTSWQVDAIARIKSTMAHSATFFTMLVILGQTLMDEHKSSPDSELRGKESIGLDLVSSGDTMSEITDAHLMPPSRRNWAYS</sequence>
<protein>
    <recommendedName>
        <fullName evidence="4">START domain-containing protein</fullName>
    </recommendedName>
</protein>
<feature type="transmembrane region" description="Helical" evidence="2">
    <location>
        <begin position="530"/>
        <end position="556"/>
    </location>
</feature>
<dbReference type="AlphaFoldDB" id="A0A7S2L8G5"/>
<dbReference type="InterPro" id="IPR023393">
    <property type="entry name" value="START-like_dom_sf"/>
</dbReference>
<keyword evidence="2" id="KW-0472">Membrane</keyword>
<evidence type="ECO:0000313" key="3">
    <source>
        <dbReference type="EMBL" id="CAD9599031.1"/>
    </source>
</evidence>
<feature type="transmembrane region" description="Helical" evidence="2">
    <location>
        <begin position="490"/>
        <end position="518"/>
    </location>
</feature>
<reference evidence="3" key="1">
    <citation type="submission" date="2021-01" db="EMBL/GenBank/DDBJ databases">
        <authorList>
            <person name="Corre E."/>
            <person name="Pelletier E."/>
            <person name="Niang G."/>
            <person name="Scheremetjew M."/>
            <person name="Finn R."/>
            <person name="Kale V."/>
            <person name="Holt S."/>
            <person name="Cochrane G."/>
            <person name="Meng A."/>
            <person name="Brown T."/>
            <person name="Cohen L."/>
        </authorList>
    </citation>
    <scope>NUCLEOTIDE SEQUENCE</scope>
    <source>
        <strain evidence="3">B650</strain>
    </source>
</reference>
<dbReference type="SUPFAM" id="SSF55961">
    <property type="entry name" value="Bet v1-like"/>
    <property type="match status" value="1"/>
</dbReference>
<evidence type="ECO:0000256" key="1">
    <source>
        <dbReference type="SAM" id="MobiDB-lite"/>
    </source>
</evidence>
<feature type="transmembrane region" description="Helical" evidence="2">
    <location>
        <begin position="460"/>
        <end position="478"/>
    </location>
</feature>
<dbReference type="EMBL" id="HBGY01025961">
    <property type="protein sequence ID" value="CAD9599031.1"/>
    <property type="molecule type" value="Transcribed_RNA"/>
</dbReference>
<keyword evidence="2" id="KW-1133">Transmembrane helix</keyword>
<evidence type="ECO:0000256" key="2">
    <source>
        <dbReference type="SAM" id="Phobius"/>
    </source>
</evidence>
<feature type="region of interest" description="Disordered" evidence="1">
    <location>
        <begin position="1"/>
        <end position="24"/>
    </location>
</feature>
<feature type="transmembrane region" description="Helical" evidence="2">
    <location>
        <begin position="577"/>
        <end position="596"/>
    </location>
</feature>
<gene>
    <name evidence="3" type="ORF">LDAN0321_LOCUS16032</name>
</gene>
<organism evidence="3">
    <name type="scientific">Leptocylindrus danicus</name>
    <dbReference type="NCBI Taxonomy" id="163516"/>
    <lineage>
        <taxon>Eukaryota</taxon>
        <taxon>Sar</taxon>
        <taxon>Stramenopiles</taxon>
        <taxon>Ochrophyta</taxon>
        <taxon>Bacillariophyta</taxon>
        <taxon>Coscinodiscophyceae</taxon>
        <taxon>Chaetocerotophycidae</taxon>
        <taxon>Leptocylindrales</taxon>
        <taxon>Leptocylindraceae</taxon>
        <taxon>Leptocylindrus</taxon>
    </lineage>
</organism>
<dbReference type="PANTHER" id="PTHR34560:SF1">
    <property type="entry name" value="START DOMAIN-CONTAINING PROTEIN"/>
    <property type="match status" value="1"/>
</dbReference>